<evidence type="ECO:0000313" key="2">
    <source>
        <dbReference type="EMBL" id="TWF90084.1"/>
    </source>
</evidence>
<accession>A0A561TSJ5</accession>
<evidence type="ECO:0000259" key="1">
    <source>
        <dbReference type="Pfam" id="PF13360"/>
    </source>
</evidence>
<dbReference type="AlphaFoldDB" id="A0A561TSJ5"/>
<dbReference type="EMBL" id="VIWT01000003">
    <property type="protein sequence ID" value="TWF90084.1"/>
    <property type="molecule type" value="Genomic_DNA"/>
</dbReference>
<dbReference type="Proteomes" id="UP000317940">
    <property type="component" value="Unassembled WGS sequence"/>
</dbReference>
<dbReference type="InterPro" id="IPR015943">
    <property type="entry name" value="WD40/YVTN_repeat-like_dom_sf"/>
</dbReference>
<dbReference type="InterPro" id="IPR002372">
    <property type="entry name" value="PQQ_rpt_dom"/>
</dbReference>
<organism evidence="2 3">
    <name type="scientific">Kitasatospora viridis</name>
    <dbReference type="NCBI Taxonomy" id="281105"/>
    <lineage>
        <taxon>Bacteria</taxon>
        <taxon>Bacillati</taxon>
        <taxon>Actinomycetota</taxon>
        <taxon>Actinomycetes</taxon>
        <taxon>Kitasatosporales</taxon>
        <taxon>Streptomycetaceae</taxon>
        <taxon>Kitasatospora</taxon>
    </lineage>
</organism>
<sequence>MIIRRTAELAGGSPVVADTVPMSVRHDAASGLWTLTAPRRTLGAPVVFADRVYLPVDGRVTALDRATGRVLWQTPHRVEFQSDHESAVFAAGEHLVVPNSHAYGTDDDMISFAVLSTATGDLSWSREPERISGFSAHGRTLVFWRLDREERGAITAVDLATGSLRWRHDLDALRAVLPTDDRVIASTAGEGKREVRAFGLPGGEQLWRTEEHGWPASLRLSSQDPSAEPVVVAWTWLGKQLRWFSPVTGRKLGSLVVRPRTSFYGSDDPLMRADGKSLWLTTNDKRRIDRLRPFAAWRRTRTFTPLSRRLAYSTPDLAEAAGWLYALARPDDEPEDTPWEERNGTLVVAARVNRPGRNRRLTPVHWPAAIPDGERHVMWKDLIAGRNHLYVHGWHRDGTRRTIAVRGDQVLWQREGRSSLAVPVDDQVLLVERGTEHDHLYVIDGETGGLAAGSCGRQ</sequence>
<gene>
    <name evidence="2" type="ORF">FHX73_13128</name>
</gene>
<dbReference type="SUPFAM" id="SSF50998">
    <property type="entry name" value="Quinoprotein alcohol dehydrogenase-like"/>
    <property type="match status" value="1"/>
</dbReference>
<name>A0A561TSJ5_9ACTN</name>
<dbReference type="SMART" id="SM00564">
    <property type="entry name" value="PQQ"/>
    <property type="match status" value="2"/>
</dbReference>
<reference evidence="2 3" key="1">
    <citation type="submission" date="2019-06" db="EMBL/GenBank/DDBJ databases">
        <title>Sequencing the genomes of 1000 actinobacteria strains.</title>
        <authorList>
            <person name="Klenk H.-P."/>
        </authorList>
    </citation>
    <scope>NUCLEOTIDE SEQUENCE [LARGE SCALE GENOMIC DNA]</scope>
    <source>
        <strain evidence="2 3">DSM 44826</strain>
    </source>
</reference>
<evidence type="ECO:0000313" key="3">
    <source>
        <dbReference type="Proteomes" id="UP000317940"/>
    </source>
</evidence>
<protein>
    <submittedName>
        <fullName evidence="2">Outer membrane protein assembly factor BamB</fullName>
    </submittedName>
</protein>
<comment type="caution">
    <text evidence="2">The sequence shown here is derived from an EMBL/GenBank/DDBJ whole genome shotgun (WGS) entry which is preliminary data.</text>
</comment>
<dbReference type="Pfam" id="PF13360">
    <property type="entry name" value="PQQ_2"/>
    <property type="match status" value="1"/>
</dbReference>
<dbReference type="Gene3D" id="2.130.10.10">
    <property type="entry name" value="YVTN repeat-like/Quinoprotein amine dehydrogenase"/>
    <property type="match status" value="1"/>
</dbReference>
<proteinExistence type="predicted"/>
<dbReference type="PANTHER" id="PTHR34512:SF30">
    <property type="entry name" value="OUTER MEMBRANE PROTEIN ASSEMBLY FACTOR BAMB"/>
    <property type="match status" value="1"/>
</dbReference>
<keyword evidence="3" id="KW-1185">Reference proteome</keyword>
<dbReference type="RefSeq" id="WP_145909323.1">
    <property type="nucleotide sequence ID" value="NZ_BAAAMZ010000001.1"/>
</dbReference>
<feature type="domain" description="Pyrrolo-quinoline quinone repeat" evidence="1">
    <location>
        <begin position="115"/>
        <end position="257"/>
    </location>
</feature>
<dbReference type="OrthoDB" id="3453891at2"/>
<dbReference type="PANTHER" id="PTHR34512">
    <property type="entry name" value="CELL SURFACE PROTEIN"/>
    <property type="match status" value="1"/>
</dbReference>
<dbReference type="InterPro" id="IPR011047">
    <property type="entry name" value="Quinoprotein_ADH-like_sf"/>
</dbReference>
<dbReference type="InterPro" id="IPR018391">
    <property type="entry name" value="PQQ_b-propeller_rpt"/>
</dbReference>